<gene>
    <name evidence="3" type="ORF">HOV93_41500</name>
</gene>
<comment type="caution">
    <text evidence="3">The sequence shown here is derived from an EMBL/GenBank/DDBJ whole genome shotgun (WGS) entry which is preliminary data.</text>
</comment>
<feature type="signal peptide" evidence="2">
    <location>
        <begin position="1"/>
        <end position="25"/>
    </location>
</feature>
<evidence type="ECO:0000313" key="4">
    <source>
        <dbReference type="Proteomes" id="UP000551616"/>
    </source>
</evidence>
<reference evidence="3 4" key="1">
    <citation type="submission" date="2020-05" db="EMBL/GenBank/DDBJ databases">
        <title>Bremerella alba sp. nov., a novel planctomycete isolated from the surface of the macroalga Fucus spiralis.</title>
        <authorList>
            <person name="Godinho O."/>
            <person name="Botelho R."/>
            <person name="Albuquerque L."/>
            <person name="Wiegand S."/>
            <person name="Da Costa M.S."/>
            <person name="Lobo-Da-Cunha A."/>
            <person name="Jogler C."/>
            <person name="Lage O.M."/>
        </authorList>
    </citation>
    <scope>NUCLEOTIDE SEQUENCE [LARGE SCALE GENOMIC DNA]</scope>
    <source>
        <strain evidence="3 4">FF15</strain>
    </source>
</reference>
<organism evidence="3 4">
    <name type="scientific">Bremerella alba</name>
    <dbReference type="NCBI Taxonomy" id="980252"/>
    <lineage>
        <taxon>Bacteria</taxon>
        <taxon>Pseudomonadati</taxon>
        <taxon>Planctomycetota</taxon>
        <taxon>Planctomycetia</taxon>
        <taxon>Pirellulales</taxon>
        <taxon>Pirellulaceae</taxon>
        <taxon>Bremerella</taxon>
    </lineage>
</organism>
<name>A0A7V8V8S2_9BACT</name>
<sequence>MDCRSWMVALAALMAPVDWTSSSLAADCACAPKNCQCVSPCCPSPSQPSPYYQAPSDADPQAPMVPMDDMPMADDLMQPADNLPPMPSPASTFATSTQFASASEGVGFRDATIGDFFGSTARIAGASYGNTLPEEGFNIAVGGGDRRYKISENVSPIPVDRWFVNYNHFSLPVRNINREGVDVDRVTLGLEKTILNGSSSIEFRLPIVGGLDSSQTLGGAGDQTGVEFGNINLVFKSILLQCGDQSALTAGLTLNLPTAKDGQLMDGSGGTIASIDNESVHLLPFVAYYRQHSSRTWSTAIMQLDFDVNGTTFFSDDGGGNRVDFGRYQEQNFLYLDYSVGHWFYEDCCGTSFIRRAAVIGEIHYSTTINDTDLANAGPAASDVVTNPFNRIDVVNATAGLRFQLGDNYLLTAAAVAPLKDGENQLFDSEIAILLTRRY</sequence>
<keyword evidence="4" id="KW-1185">Reference proteome</keyword>
<accession>A0A7V8V8S2</accession>
<feature type="region of interest" description="Disordered" evidence="1">
    <location>
        <begin position="49"/>
        <end position="94"/>
    </location>
</feature>
<evidence type="ECO:0000256" key="2">
    <source>
        <dbReference type="SAM" id="SignalP"/>
    </source>
</evidence>
<protein>
    <recommendedName>
        <fullName evidence="5">Secreted protein</fullName>
    </recommendedName>
</protein>
<evidence type="ECO:0000256" key="1">
    <source>
        <dbReference type="SAM" id="MobiDB-lite"/>
    </source>
</evidence>
<dbReference type="EMBL" id="JABRWO010000012">
    <property type="protein sequence ID" value="MBA2116956.1"/>
    <property type="molecule type" value="Genomic_DNA"/>
</dbReference>
<dbReference type="AlphaFoldDB" id="A0A7V8V8S2"/>
<keyword evidence="2" id="KW-0732">Signal</keyword>
<proteinExistence type="predicted"/>
<feature type="chain" id="PRO_5031220999" description="Secreted protein" evidence="2">
    <location>
        <begin position="26"/>
        <end position="439"/>
    </location>
</feature>
<dbReference type="Proteomes" id="UP000551616">
    <property type="component" value="Unassembled WGS sequence"/>
</dbReference>
<feature type="compositionally biased region" description="Low complexity" evidence="1">
    <location>
        <begin position="49"/>
        <end position="81"/>
    </location>
</feature>
<evidence type="ECO:0000313" key="3">
    <source>
        <dbReference type="EMBL" id="MBA2116956.1"/>
    </source>
</evidence>
<evidence type="ECO:0008006" key="5">
    <source>
        <dbReference type="Google" id="ProtNLM"/>
    </source>
</evidence>